<evidence type="ECO:0000256" key="3">
    <source>
        <dbReference type="ARBA" id="ARBA00034487"/>
    </source>
</evidence>
<evidence type="ECO:0000256" key="8">
    <source>
        <dbReference type="ARBA" id="ARBA00048428"/>
    </source>
</evidence>
<evidence type="ECO:0000256" key="1">
    <source>
        <dbReference type="ARBA" id="ARBA00022679"/>
    </source>
</evidence>
<dbReference type="AlphaFoldDB" id="A0AAV9IB96"/>
<evidence type="ECO:0000313" key="10">
    <source>
        <dbReference type="EMBL" id="KAK4524633.1"/>
    </source>
</evidence>
<dbReference type="EMBL" id="JANCYU010000024">
    <property type="protein sequence ID" value="KAK4524633.1"/>
    <property type="molecule type" value="Genomic_DNA"/>
</dbReference>
<evidence type="ECO:0000256" key="6">
    <source>
        <dbReference type="ARBA" id="ARBA00047941"/>
    </source>
</evidence>
<dbReference type="InterPro" id="IPR025714">
    <property type="entry name" value="Methyltranfer_dom"/>
</dbReference>
<dbReference type="InterPro" id="IPR026669">
    <property type="entry name" value="Arsenite_MeTrfase-like"/>
</dbReference>
<comment type="catalytic activity">
    <reaction evidence="7">
        <text>arsenic triglutathione + 2 [thioredoxin]-dithiol + 2 S-adenosyl-L-methionine + H2O = dimethylarsinous acid + 2 [thioredoxin]-disulfide + 3 glutathione + 2 S-adenosyl-L-homocysteine + 2 H(+)</text>
        <dbReference type="Rhea" id="RHEA:69464"/>
        <dbReference type="Rhea" id="RHEA-COMP:10698"/>
        <dbReference type="Rhea" id="RHEA-COMP:10700"/>
        <dbReference type="ChEBI" id="CHEBI:15377"/>
        <dbReference type="ChEBI" id="CHEBI:15378"/>
        <dbReference type="ChEBI" id="CHEBI:23808"/>
        <dbReference type="ChEBI" id="CHEBI:29950"/>
        <dbReference type="ChEBI" id="CHEBI:50058"/>
        <dbReference type="ChEBI" id="CHEBI:57856"/>
        <dbReference type="ChEBI" id="CHEBI:57925"/>
        <dbReference type="ChEBI" id="CHEBI:59789"/>
        <dbReference type="ChEBI" id="CHEBI:183640"/>
        <dbReference type="EC" id="2.1.1.137"/>
    </reaction>
</comment>
<keyword evidence="11" id="KW-1185">Reference proteome</keyword>
<dbReference type="SUPFAM" id="SSF53335">
    <property type="entry name" value="S-adenosyl-L-methionine-dependent methyltransferases"/>
    <property type="match status" value="1"/>
</dbReference>
<dbReference type="Proteomes" id="UP001300502">
    <property type="component" value="Unassembled WGS sequence"/>
</dbReference>
<reference evidence="10 11" key="1">
    <citation type="submission" date="2022-07" db="EMBL/GenBank/DDBJ databases">
        <title>Genome-wide signatures of adaptation to extreme environments.</title>
        <authorList>
            <person name="Cho C.H."/>
            <person name="Yoon H.S."/>
        </authorList>
    </citation>
    <scope>NUCLEOTIDE SEQUENCE [LARGE SCALE GENOMIC DNA]</scope>
    <source>
        <strain evidence="10 11">108.79 E11</strain>
    </source>
</reference>
<dbReference type="EC" id="2.1.1.137" evidence="4"/>
<dbReference type="Gene3D" id="3.40.5.100">
    <property type="match status" value="1"/>
</dbReference>
<dbReference type="Gene3D" id="3.40.50.150">
    <property type="entry name" value="Vaccinia Virus protein VP39"/>
    <property type="match status" value="1"/>
</dbReference>
<comment type="catalytic activity">
    <reaction evidence="8">
        <text>arsenic triglutathione + 3 [thioredoxin]-dithiol + 3 S-adenosyl-L-methionine = trimethylarsine + 3 [thioredoxin]-disulfide + 3 glutathione + 3 S-adenosyl-L-homocysteine + 3 H(+)</text>
        <dbReference type="Rhea" id="RHEA:69432"/>
        <dbReference type="Rhea" id="RHEA-COMP:10698"/>
        <dbReference type="Rhea" id="RHEA-COMP:10700"/>
        <dbReference type="ChEBI" id="CHEBI:15378"/>
        <dbReference type="ChEBI" id="CHEBI:27130"/>
        <dbReference type="ChEBI" id="CHEBI:29950"/>
        <dbReference type="ChEBI" id="CHEBI:50058"/>
        <dbReference type="ChEBI" id="CHEBI:57856"/>
        <dbReference type="ChEBI" id="CHEBI:57925"/>
        <dbReference type="ChEBI" id="CHEBI:59789"/>
        <dbReference type="ChEBI" id="CHEBI:183640"/>
        <dbReference type="EC" id="2.1.1.137"/>
    </reaction>
</comment>
<feature type="domain" description="Methyltransferase" evidence="9">
    <location>
        <begin position="71"/>
        <end position="225"/>
    </location>
</feature>
<keyword evidence="1" id="KW-0808">Transferase</keyword>
<name>A0AAV9IB96_9RHOD</name>
<evidence type="ECO:0000313" key="11">
    <source>
        <dbReference type="Proteomes" id="UP001300502"/>
    </source>
</evidence>
<dbReference type="Pfam" id="PF13847">
    <property type="entry name" value="Methyltransf_31"/>
    <property type="match status" value="1"/>
</dbReference>
<sequence length="355" mass="39480">MSCSGCKQSTCISTDQVGEYYRQVVQGNTRLSNACSSGVLTTRQQKILSLIHPTIIERYYGCASPIPTAIEGCTVLDLGCGTGRDVYLCSALVGNKGKVIGVDLLPEMLEIASKYKSYYAEKFFGDSSQSNVEFLQGHIENLKEIGIADGSIDIVISNCVVNLSDDKEKIFKEVSRVLKPGGELYFADKYIDRRLHNEARQDMELVGHCLGKAMYVQDFVSLMKNVGFSDIRLVSSSSVTLSAETKAKMNGASAYSCVFRAFRLDHLDECLEDYQETAVFHGASDVDNHIYRFDCHLQFPENVPVSIDGNTAEIIRHSRLSRYFDVTDRKPHQGLFQPEKQVPMGLLVKSQCAKK</sequence>
<comment type="catalytic activity">
    <reaction evidence="6">
        <text>arsenic triglutathione + [thioredoxin]-dithiol + S-adenosyl-L-methionine + 2 H2O = methylarsonous acid + [thioredoxin]-disulfide + 3 glutathione + S-adenosyl-L-homocysteine + H(+)</text>
        <dbReference type="Rhea" id="RHEA:69460"/>
        <dbReference type="Rhea" id="RHEA-COMP:10698"/>
        <dbReference type="Rhea" id="RHEA-COMP:10700"/>
        <dbReference type="ChEBI" id="CHEBI:15377"/>
        <dbReference type="ChEBI" id="CHEBI:15378"/>
        <dbReference type="ChEBI" id="CHEBI:17826"/>
        <dbReference type="ChEBI" id="CHEBI:29950"/>
        <dbReference type="ChEBI" id="CHEBI:50058"/>
        <dbReference type="ChEBI" id="CHEBI:57856"/>
        <dbReference type="ChEBI" id="CHEBI:57925"/>
        <dbReference type="ChEBI" id="CHEBI:59789"/>
        <dbReference type="ChEBI" id="CHEBI:183640"/>
        <dbReference type="EC" id="2.1.1.137"/>
    </reaction>
</comment>
<keyword evidence="2" id="KW-0949">S-adenosyl-L-methionine</keyword>
<accession>A0AAV9IB96</accession>
<gene>
    <name evidence="10" type="ORF">GAYE_SCF04G2534</name>
</gene>
<proteinExistence type="inferred from homology"/>
<evidence type="ECO:0000256" key="4">
    <source>
        <dbReference type="ARBA" id="ARBA00034521"/>
    </source>
</evidence>
<protein>
    <recommendedName>
        <fullName evidence="5">Arsenite methyltransferase</fullName>
        <ecNumber evidence="4">2.1.1.137</ecNumber>
    </recommendedName>
</protein>
<dbReference type="PANTHER" id="PTHR43675:SF8">
    <property type="entry name" value="ARSENITE METHYLTRANSFERASE"/>
    <property type="match status" value="1"/>
</dbReference>
<dbReference type="InterPro" id="IPR029063">
    <property type="entry name" value="SAM-dependent_MTases_sf"/>
</dbReference>
<evidence type="ECO:0000256" key="7">
    <source>
        <dbReference type="ARBA" id="ARBA00047943"/>
    </source>
</evidence>
<evidence type="ECO:0000256" key="2">
    <source>
        <dbReference type="ARBA" id="ARBA00022691"/>
    </source>
</evidence>
<evidence type="ECO:0000259" key="9">
    <source>
        <dbReference type="Pfam" id="PF13847"/>
    </source>
</evidence>
<dbReference type="CDD" id="cd02440">
    <property type="entry name" value="AdoMet_MTases"/>
    <property type="match status" value="1"/>
</dbReference>
<dbReference type="GO" id="GO:0030791">
    <property type="term" value="F:arsenite methyltransferase activity"/>
    <property type="evidence" value="ECO:0007669"/>
    <property type="project" value="UniProtKB-EC"/>
</dbReference>
<comment type="similarity">
    <text evidence="3">Belongs to the methyltransferase superfamily. Arsenite methyltransferase family.</text>
</comment>
<comment type="caution">
    <text evidence="10">The sequence shown here is derived from an EMBL/GenBank/DDBJ whole genome shotgun (WGS) entry which is preliminary data.</text>
</comment>
<dbReference type="PANTHER" id="PTHR43675">
    <property type="entry name" value="ARSENITE METHYLTRANSFERASE"/>
    <property type="match status" value="1"/>
</dbReference>
<organism evidence="10 11">
    <name type="scientific">Galdieria yellowstonensis</name>
    <dbReference type="NCBI Taxonomy" id="3028027"/>
    <lineage>
        <taxon>Eukaryota</taxon>
        <taxon>Rhodophyta</taxon>
        <taxon>Bangiophyceae</taxon>
        <taxon>Galdieriales</taxon>
        <taxon>Galdieriaceae</taxon>
        <taxon>Galdieria</taxon>
    </lineage>
</organism>
<evidence type="ECO:0000256" key="5">
    <source>
        <dbReference type="ARBA" id="ARBA00034545"/>
    </source>
</evidence>